<keyword evidence="2" id="KW-0240">DNA-directed RNA polymerase</keyword>
<dbReference type="InterPro" id="IPR007634">
    <property type="entry name" value="RNA_pol_sigma_54_DNA-bd"/>
</dbReference>
<feature type="domain" description="RNA polymerase sigma factor 54 DNA-binding" evidence="9">
    <location>
        <begin position="96"/>
        <end position="149"/>
    </location>
</feature>
<dbReference type="AlphaFoldDB" id="X1FRZ9"/>
<dbReference type="GO" id="GO:0016779">
    <property type="term" value="F:nucleotidyltransferase activity"/>
    <property type="evidence" value="ECO:0007669"/>
    <property type="project" value="UniProtKB-KW"/>
</dbReference>
<evidence type="ECO:0000256" key="8">
    <source>
        <dbReference type="ARBA" id="ARBA00023163"/>
    </source>
</evidence>
<dbReference type="InterPro" id="IPR007046">
    <property type="entry name" value="RNA_pol_sigma_54_core-bd"/>
</dbReference>
<dbReference type="InterPro" id="IPR000394">
    <property type="entry name" value="RNA_pol_sigma_54"/>
</dbReference>
<keyword evidence="4" id="KW-0548">Nucleotidyltransferase</keyword>
<dbReference type="PROSITE" id="PS50044">
    <property type="entry name" value="SIGMA54_3"/>
    <property type="match status" value="1"/>
</dbReference>
<evidence type="ECO:0000256" key="6">
    <source>
        <dbReference type="ARBA" id="ARBA00023082"/>
    </source>
</evidence>
<keyword evidence="5" id="KW-0805">Transcription regulation</keyword>
<proteinExistence type="inferred from homology"/>
<evidence type="ECO:0000259" key="9">
    <source>
        <dbReference type="Pfam" id="PF04552"/>
    </source>
</evidence>
<dbReference type="GO" id="GO:0006352">
    <property type="term" value="P:DNA-templated transcription initiation"/>
    <property type="evidence" value="ECO:0007669"/>
    <property type="project" value="InterPro"/>
</dbReference>
<keyword evidence="6" id="KW-0731">Sigma factor</keyword>
<dbReference type="Pfam" id="PF04963">
    <property type="entry name" value="Sigma54_CBD"/>
    <property type="match status" value="1"/>
</dbReference>
<dbReference type="EMBL" id="BARU01010327">
    <property type="protein sequence ID" value="GAH32134.1"/>
    <property type="molecule type" value="Genomic_DNA"/>
</dbReference>
<evidence type="ECO:0000256" key="5">
    <source>
        <dbReference type="ARBA" id="ARBA00023015"/>
    </source>
</evidence>
<sequence>MRQLEKKRYLQIAKNLGLSLDEVLDAVSIISSLEPKPGRFYNDEETIYIIPDVYVYKVGDEFLIVLNDDGLPKLRVSAFYRQGLAKKDDLSMATREYIRDKLKSGSWLVKSIQQRQRTIYKVKVTESIVRFQKDFFESGPVHLKPMVLR</sequence>
<dbReference type="Pfam" id="PF04552">
    <property type="entry name" value="Sigma54_DBD"/>
    <property type="match status" value="1"/>
</dbReference>
<dbReference type="GO" id="GO:0003677">
    <property type="term" value="F:DNA binding"/>
    <property type="evidence" value="ECO:0007669"/>
    <property type="project" value="UniProtKB-KW"/>
</dbReference>
<feature type="non-terminal residue" evidence="11">
    <location>
        <position position="149"/>
    </location>
</feature>
<protein>
    <recommendedName>
        <fullName evidence="12">RNA polymerase sigma factor 54 DNA-binding domain-containing protein</fullName>
    </recommendedName>
</protein>
<dbReference type="PANTHER" id="PTHR32248">
    <property type="entry name" value="RNA POLYMERASE SIGMA-54 FACTOR"/>
    <property type="match status" value="1"/>
</dbReference>
<evidence type="ECO:0000313" key="11">
    <source>
        <dbReference type="EMBL" id="GAH32134.1"/>
    </source>
</evidence>
<evidence type="ECO:0000259" key="10">
    <source>
        <dbReference type="Pfam" id="PF04963"/>
    </source>
</evidence>
<evidence type="ECO:0008006" key="12">
    <source>
        <dbReference type="Google" id="ProtNLM"/>
    </source>
</evidence>
<keyword evidence="3" id="KW-0808">Transferase</keyword>
<dbReference type="GO" id="GO:0016987">
    <property type="term" value="F:sigma factor activity"/>
    <property type="evidence" value="ECO:0007669"/>
    <property type="project" value="UniProtKB-KW"/>
</dbReference>
<keyword evidence="7" id="KW-0238">DNA-binding</keyword>
<reference evidence="11" key="1">
    <citation type="journal article" date="2014" name="Front. Microbiol.">
        <title>High frequency of phylogenetically diverse reductive dehalogenase-homologous genes in deep subseafloor sedimentary metagenomes.</title>
        <authorList>
            <person name="Kawai M."/>
            <person name="Futagami T."/>
            <person name="Toyoda A."/>
            <person name="Takaki Y."/>
            <person name="Nishi S."/>
            <person name="Hori S."/>
            <person name="Arai W."/>
            <person name="Tsubouchi T."/>
            <person name="Morono Y."/>
            <person name="Uchiyama I."/>
            <person name="Ito T."/>
            <person name="Fujiyama A."/>
            <person name="Inagaki F."/>
            <person name="Takami H."/>
        </authorList>
    </citation>
    <scope>NUCLEOTIDE SEQUENCE</scope>
    <source>
        <strain evidence="11">Expedition CK06-06</strain>
    </source>
</reference>
<dbReference type="GO" id="GO:0001216">
    <property type="term" value="F:DNA-binding transcription activator activity"/>
    <property type="evidence" value="ECO:0007669"/>
    <property type="project" value="InterPro"/>
</dbReference>
<evidence type="ECO:0000256" key="4">
    <source>
        <dbReference type="ARBA" id="ARBA00022695"/>
    </source>
</evidence>
<dbReference type="PANTHER" id="PTHR32248:SF4">
    <property type="entry name" value="RNA POLYMERASE SIGMA-54 FACTOR"/>
    <property type="match status" value="1"/>
</dbReference>
<dbReference type="GO" id="GO:0000428">
    <property type="term" value="C:DNA-directed RNA polymerase complex"/>
    <property type="evidence" value="ECO:0007669"/>
    <property type="project" value="UniProtKB-KW"/>
</dbReference>
<evidence type="ECO:0000256" key="1">
    <source>
        <dbReference type="ARBA" id="ARBA00008798"/>
    </source>
</evidence>
<evidence type="ECO:0000256" key="2">
    <source>
        <dbReference type="ARBA" id="ARBA00022478"/>
    </source>
</evidence>
<organism evidence="11">
    <name type="scientific">marine sediment metagenome</name>
    <dbReference type="NCBI Taxonomy" id="412755"/>
    <lineage>
        <taxon>unclassified sequences</taxon>
        <taxon>metagenomes</taxon>
        <taxon>ecological metagenomes</taxon>
    </lineage>
</organism>
<feature type="domain" description="RNA polymerase sigma factor 54 core-binding" evidence="10">
    <location>
        <begin position="2"/>
        <end position="80"/>
    </location>
</feature>
<evidence type="ECO:0000256" key="7">
    <source>
        <dbReference type="ARBA" id="ARBA00023125"/>
    </source>
</evidence>
<comment type="caution">
    <text evidence="11">The sequence shown here is derived from an EMBL/GenBank/DDBJ whole genome shotgun (WGS) entry which is preliminary data.</text>
</comment>
<gene>
    <name evidence="11" type="ORF">S03H2_19720</name>
</gene>
<evidence type="ECO:0000256" key="3">
    <source>
        <dbReference type="ARBA" id="ARBA00022679"/>
    </source>
</evidence>
<keyword evidence="8" id="KW-0804">Transcription</keyword>
<name>X1FRZ9_9ZZZZ</name>
<accession>X1FRZ9</accession>
<comment type="similarity">
    <text evidence="1">Belongs to the sigma-54 factor family.</text>
</comment>